<comment type="subcellular location">
    <subcellularLocation>
        <location evidence="2 19">Cell membrane</location>
        <topology evidence="2 19">Multi-pass membrane protein</topology>
    </subcellularLocation>
</comment>
<feature type="transmembrane region" description="Helical" evidence="19">
    <location>
        <begin position="34"/>
        <end position="60"/>
    </location>
</feature>
<sequence length="245" mass="24360">MRQRLAQAQLALVLLTRVPCGSLRSPVPTLASAAWAFPLAGFLVGLIAAGVMGAALALGLSPPVAAGLGLGAQVMATGALHEDGLADICDGFWGGAAPERRLQIMRDSRIGSYGTVGLILTLGLRWLGLEALAEMQAVVAVIAVAMASRVAPVALMGWLPAARADGLGAQGRTVGAGSILAAALLGGLPMLLAPQGWVALGAASLAVAVLARIARAKIGGQTGDVLGAGQQVAECALLLTLGAGR</sequence>
<gene>
    <name evidence="19" type="primary">cobS</name>
    <name evidence="20" type="ORF">CK240_13170</name>
</gene>
<keyword evidence="9 19" id="KW-0808">Transferase</keyword>
<evidence type="ECO:0000256" key="8">
    <source>
        <dbReference type="ARBA" id="ARBA00022573"/>
    </source>
</evidence>
<keyword evidence="10 19" id="KW-0812">Transmembrane</keyword>
<dbReference type="GO" id="GO:0051073">
    <property type="term" value="F:adenosylcobinamide-GDP ribazoletransferase activity"/>
    <property type="evidence" value="ECO:0007669"/>
    <property type="project" value="UniProtKB-UniRule"/>
</dbReference>
<dbReference type="Proteomes" id="UP000218023">
    <property type="component" value="Unassembled WGS sequence"/>
</dbReference>
<comment type="catalytic activity">
    <reaction evidence="17 19">
        <text>alpha-ribazole + adenosylcob(III)inamide-GDP = adenosylcob(III)alamin + GMP + H(+)</text>
        <dbReference type="Rhea" id="RHEA:16049"/>
        <dbReference type="ChEBI" id="CHEBI:10329"/>
        <dbReference type="ChEBI" id="CHEBI:15378"/>
        <dbReference type="ChEBI" id="CHEBI:18408"/>
        <dbReference type="ChEBI" id="CHEBI:58115"/>
        <dbReference type="ChEBI" id="CHEBI:60487"/>
        <dbReference type="EC" id="2.7.8.26"/>
    </reaction>
</comment>
<comment type="cofactor">
    <cofactor evidence="1 19">
        <name>Mg(2+)</name>
        <dbReference type="ChEBI" id="CHEBI:18420"/>
    </cofactor>
</comment>
<dbReference type="EMBL" id="NSJZ01000013">
    <property type="protein sequence ID" value="PAU96500.1"/>
    <property type="molecule type" value="Genomic_DNA"/>
</dbReference>
<keyword evidence="21" id="KW-1185">Reference proteome</keyword>
<protein>
    <recommendedName>
        <fullName evidence="6 19">Adenosylcobinamide-GDP ribazoletransferase</fullName>
        <ecNumber evidence="5 19">2.7.8.26</ecNumber>
    </recommendedName>
    <alternativeName>
        <fullName evidence="16 19">Cobalamin synthase</fullName>
    </alternativeName>
    <alternativeName>
        <fullName evidence="15 19">Cobalamin-5'-phosphate synthase</fullName>
    </alternativeName>
</protein>
<dbReference type="InterPro" id="IPR003805">
    <property type="entry name" value="CobS"/>
</dbReference>
<proteinExistence type="inferred from homology"/>
<evidence type="ECO:0000256" key="9">
    <source>
        <dbReference type="ARBA" id="ARBA00022679"/>
    </source>
</evidence>
<evidence type="ECO:0000256" key="11">
    <source>
        <dbReference type="ARBA" id="ARBA00022842"/>
    </source>
</evidence>
<evidence type="ECO:0000256" key="2">
    <source>
        <dbReference type="ARBA" id="ARBA00004651"/>
    </source>
</evidence>
<dbReference type="GO" id="GO:0008818">
    <property type="term" value="F:cobalamin 5'-phosphate synthase activity"/>
    <property type="evidence" value="ECO:0007669"/>
    <property type="project" value="UniProtKB-UniRule"/>
</dbReference>
<keyword evidence="8 19" id="KW-0169">Cobalamin biosynthesis</keyword>
<accession>A0A2A2GH14</accession>
<dbReference type="GO" id="GO:0005886">
    <property type="term" value="C:plasma membrane"/>
    <property type="evidence" value="ECO:0007669"/>
    <property type="project" value="UniProtKB-SubCell"/>
</dbReference>
<evidence type="ECO:0000256" key="10">
    <source>
        <dbReference type="ARBA" id="ARBA00022692"/>
    </source>
</evidence>
<comment type="function">
    <text evidence="14 19">Joins adenosylcobinamide-GDP and alpha-ribazole to generate adenosylcobalamin (Ado-cobalamin). Also synthesizes adenosylcobalamin 5'-phosphate from adenosylcobinamide-GDP and alpha-ribazole 5'-phosphate.</text>
</comment>
<feature type="transmembrane region" description="Helical" evidence="19">
    <location>
        <begin position="110"/>
        <end position="129"/>
    </location>
</feature>
<dbReference type="UniPathway" id="UPA00148">
    <property type="reaction ID" value="UER00238"/>
</dbReference>
<dbReference type="Pfam" id="PF02654">
    <property type="entry name" value="CobS"/>
    <property type="match status" value="1"/>
</dbReference>
<comment type="caution">
    <text evidence="20">The sequence shown here is derived from an EMBL/GenBank/DDBJ whole genome shotgun (WGS) entry which is preliminary data.</text>
</comment>
<dbReference type="OrthoDB" id="9794626at2"/>
<evidence type="ECO:0000256" key="6">
    <source>
        <dbReference type="ARBA" id="ARBA00015850"/>
    </source>
</evidence>
<dbReference type="EC" id="2.7.8.26" evidence="5 19"/>
<evidence type="ECO:0000313" key="20">
    <source>
        <dbReference type="EMBL" id="PAU96500.1"/>
    </source>
</evidence>
<comment type="similarity">
    <text evidence="4 19">Belongs to the CobS family.</text>
</comment>
<dbReference type="HAMAP" id="MF_00719">
    <property type="entry name" value="CobS"/>
    <property type="match status" value="1"/>
</dbReference>
<evidence type="ECO:0000256" key="19">
    <source>
        <dbReference type="HAMAP-Rule" id="MF_00719"/>
    </source>
</evidence>
<name>A0A2A2GH14_9RHOB</name>
<evidence type="ECO:0000256" key="1">
    <source>
        <dbReference type="ARBA" id="ARBA00001946"/>
    </source>
</evidence>
<dbReference type="PANTHER" id="PTHR34148">
    <property type="entry name" value="ADENOSYLCOBINAMIDE-GDP RIBAZOLETRANSFERASE"/>
    <property type="match status" value="1"/>
</dbReference>
<keyword evidence="11 19" id="KW-0460">Magnesium</keyword>
<reference evidence="20 21" key="1">
    <citation type="submission" date="2017-09" db="EMBL/GenBank/DDBJ databases">
        <title>Paracoccus alkalisoli sp. nov., isolated from saline alkaline soil.</title>
        <authorList>
            <person name="Dong X."/>
            <person name="Zhang G."/>
        </authorList>
    </citation>
    <scope>NUCLEOTIDE SEQUENCE [LARGE SCALE GENOMIC DNA]</scope>
    <source>
        <strain evidence="20 21">WN007</strain>
    </source>
</reference>
<evidence type="ECO:0000256" key="5">
    <source>
        <dbReference type="ARBA" id="ARBA00013200"/>
    </source>
</evidence>
<feature type="transmembrane region" description="Helical" evidence="19">
    <location>
        <begin position="173"/>
        <end position="191"/>
    </location>
</feature>
<evidence type="ECO:0000256" key="18">
    <source>
        <dbReference type="ARBA" id="ARBA00049504"/>
    </source>
</evidence>
<evidence type="ECO:0000256" key="16">
    <source>
        <dbReference type="ARBA" id="ARBA00032853"/>
    </source>
</evidence>
<keyword evidence="7 19" id="KW-1003">Cell membrane</keyword>
<dbReference type="AlphaFoldDB" id="A0A2A2GH14"/>
<dbReference type="RefSeq" id="WP_095640796.1">
    <property type="nucleotide sequence ID" value="NZ_NSJZ01000013.1"/>
</dbReference>
<evidence type="ECO:0000256" key="15">
    <source>
        <dbReference type="ARBA" id="ARBA00032605"/>
    </source>
</evidence>
<evidence type="ECO:0000256" key="4">
    <source>
        <dbReference type="ARBA" id="ARBA00010561"/>
    </source>
</evidence>
<comment type="pathway">
    <text evidence="3 19">Cofactor biosynthesis; adenosylcobalamin biosynthesis; adenosylcobalamin from cob(II)yrinate a,c-diamide: step 7/7.</text>
</comment>
<keyword evidence="12 19" id="KW-1133">Transmembrane helix</keyword>
<evidence type="ECO:0000256" key="12">
    <source>
        <dbReference type="ARBA" id="ARBA00022989"/>
    </source>
</evidence>
<comment type="catalytic activity">
    <reaction evidence="18 19">
        <text>alpha-ribazole 5'-phosphate + adenosylcob(III)inamide-GDP = adenosylcob(III)alamin 5'-phosphate + GMP + H(+)</text>
        <dbReference type="Rhea" id="RHEA:23560"/>
        <dbReference type="ChEBI" id="CHEBI:15378"/>
        <dbReference type="ChEBI" id="CHEBI:57918"/>
        <dbReference type="ChEBI" id="CHEBI:58115"/>
        <dbReference type="ChEBI" id="CHEBI:60487"/>
        <dbReference type="ChEBI" id="CHEBI:60493"/>
        <dbReference type="EC" id="2.7.8.26"/>
    </reaction>
</comment>
<evidence type="ECO:0000256" key="3">
    <source>
        <dbReference type="ARBA" id="ARBA00004663"/>
    </source>
</evidence>
<keyword evidence="13 19" id="KW-0472">Membrane</keyword>
<dbReference type="GO" id="GO:0009236">
    <property type="term" value="P:cobalamin biosynthetic process"/>
    <property type="evidence" value="ECO:0007669"/>
    <property type="project" value="UniProtKB-UniRule"/>
</dbReference>
<feature type="transmembrane region" description="Helical" evidence="19">
    <location>
        <begin position="197"/>
        <end position="214"/>
    </location>
</feature>
<evidence type="ECO:0000313" key="21">
    <source>
        <dbReference type="Proteomes" id="UP000218023"/>
    </source>
</evidence>
<evidence type="ECO:0000256" key="13">
    <source>
        <dbReference type="ARBA" id="ARBA00023136"/>
    </source>
</evidence>
<organism evidence="20 21">
    <name type="scientific">Paracoccus salipaludis</name>
    <dbReference type="NCBI Taxonomy" id="2032623"/>
    <lineage>
        <taxon>Bacteria</taxon>
        <taxon>Pseudomonadati</taxon>
        <taxon>Pseudomonadota</taxon>
        <taxon>Alphaproteobacteria</taxon>
        <taxon>Rhodobacterales</taxon>
        <taxon>Paracoccaceae</taxon>
        <taxon>Paracoccus</taxon>
    </lineage>
</organism>
<evidence type="ECO:0000256" key="7">
    <source>
        <dbReference type="ARBA" id="ARBA00022475"/>
    </source>
</evidence>
<dbReference type="PANTHER" id="PTHR34148:SF1">
    <property type="entry name" value="ADENOSYLCOBINAMIDE-GDP RIBAZOLETRANSFERASE"/>
    <property type="match status" value="1"/>
</dbReference>
<feature type="transmembrane region" description="Helical" evidence="19">
    <location>
        <begin position="135"/>
        <end position="161"/>
    </location>
</feature>
<evidence type="ECO:0000256" key="17">
    <source>
        <dbReference type="ARBA" id="ARBA00048623"/>
    </source>
</evidence>
<evidence type="ECO:0000256" key="14">
    <source>
        <dbReference type="ARBA" id="ARBA00025228"/>
    </source>
</evidence>